<accession>A0AAV5LRS5</accession>
<comment type="similarity">
    <text evidence="1">Belongs to the SPT2 family.</text>
</comment>
<dbReference type="GO" id="GO:0006334">
    <property type="term" value="P:nucleosome assembly"/>
    <property type="evidence" value="ECO:0007669"/>
    <property type="project" value="TreeGrafter"/>
</dbReference>
<evidence type="ECO:0000256" key="2">
    <source>
        <dbReference type="ARBA" id="ARBA00023054"/>
    </source>
</evidence>
<dbReference type="PANTHER" id="PTHR22691">
    <property type="entry name" value="YEAST SPT2-RELATED"/>
    <property type="match status" value="1"/>
</dbReference>
<comment type="caution">
    <text evidence="4">The sequence shown here is derived from an EMBL/GenBank/DDBJ whole genome shotgun (WGS) entry which is preliminary data.</text>
</comment>
<proteinExistence type="inferred from homology"/>
<keyword evidence="5" id="KW-1185">Reference proteome</keyword>
<dbReference type="Proteomes" id="UP001054252">
    <property type="component" value="Unassembled WGS sequence"/>
</dbReference>
<dbReference type="SMART" id="SM00784">
    <property type="entry name" value="SPT2"/>
    <property type="match status" value="1"/>
</dbReference>
<feature type="region of interest" description="Disordered" evidence="3">
    <location>
        <begin position="132"/>
        <end position="160"/>
    </location>
</feature>
<reference evidence="4 5" key="1">
    <citation type="journal article" date="2021" name="Commun. Biol.">
        <title>The genome of Shorea leprosula (Dipterocarpaceae) highlights the ecological relevance of drought in aseasonal tropical rainforests.</title>
        <authorList>
            <person name="Ng K.K.S."/>
            <person name="Kobayashi M.J."/>
            <person name="Fawcett J.A."/>
            <person name="Hatakeyama M."/>
            <person name="Paape T."/>
            <person name="Ng C.H."/>
            <person name="Ang C.C."/>
            <person name="Tnah L.H."/>
            <person name="Lee C.T."/>
            <person name="Nishiyama T."/>
            <person name="Sese J."/>
            <person name="O'Brien M.J."/>
            <person name="Copetti D."/>
            <person name="Mohd Noor M.I."/>
            <person name="Ong R.C."/>
            <person name="Putra M."/>
            <person name="Sireger I.Z."/>
            <person name="Indrioko S."/>
            <person name="Kosugi Y."/>
            <person name="Izuno A."/>
            <person name="Isagi Y."/>
            <person name="Lee S.L."/>
            <person name="Shimizu K.K."/>
        </authorList>
    </citation>
    <scope>NUCLEOTIDE SEQUENCE [LARGE SCALE GENOMIC DNA]</scope>
    <source>
        <strain evidence="4">214</strain>
    </source>
</reference>
<dbReference type="InterPro" id="IPR013256">
    <property type="entry name" value="Chromatin_SPT2"/>
</dbReference>
<organism evidence="4 5">
    <name type="scientific">Rubroshorea leprosula</name>
    <dbReference type="NCBI Taxonomy" id="152421"/>
    <lineage>
        <taxon>Eukaryota</taxon>
        <taxon>Viridiplantae</taxon>
        <taxon>Streptophyta</taxon>
        <taxon>Embryophyta</taxon>
        <taxon>Tracheophyta</taxon>
        <taxon>Spermatophyta</taxon>
        <taxon>Magnoliopsida</taxon>
        <taxon>eudicotyledons</taxon>
        <taxon>Gunneridae</taxon>
        <taxon>Pentapetalae</taxon>
        <taxon>rosids</taxon>
        <taxon>malvids</taxon>
        <taxon>Malvales</taxon>
        <taxon>Dipterocarpaceae</taxon>
        <taxon>Rubroshorea</taxon>
    </lineage>
</organism>
<feature type="compositionally biased region" description="Basic residues" evidence="3">
    <location>
        <begin position="369"/>
        <end position="379"/>
    </location>
</feature>
<keyword evidence="2" id="KW-0175">Coiled coil</keyword>
<feature type="region of interest" description="Disordered" evidence="3">
    <location>
        <begin position="218"/>
        <end position="281"/>
    </location>
</feature>
<feature type="region of interest" description="Disordered" evidence="3">
    <location>
        <begin position="366"/>
        <end position="385"/>
    </location>
</feature>
<dbReference type="PANTHER" id="PTHR22691:SF8">
    <property type="entry name" value="PROTEIN SPT2 HOMOLOG"/>
    <property type="match status" value="1"/>
</dbReference>
<sequence>MASDQDEETTEFLGLRQQLKELIRTRNRGNLAGFSMNVVERMKKLPCDNYGSFFGPSQATISKRVMEESRVWQKENLDSISKILLASMNKSSDSLKKQKDSASSITEMKKKIEQLKMSRDYSFLHDDGAKLPPVSDIKDASTQGSEALKSKQALGNNGRQQVKGVYDDAKLPPALTEVQVACGKGKLVSLNSVMHSKAGSGNSSSAWKFNSTSIDSKKQLNLKTRIKPAKSKAVEKKQSGKTPPNPHKEASSDQMQSNPKPNLEVKIKLNQPVPLLEPQDNKAIKYVSSQVMRQVHRPKKRPPSESEKAIEAVREMFNTKRFANRDDRDDGNMEANFDDIMKEERRSAKLARKEDAEQLRLIEEEERRKKLAKKPKLCHKTQQNP</sequence>
<protein>
    <submittedName>
        <fullName evidence="4">Uncharacterized protein</fullName>
    </submittedName>
</protein>
<gene>
    <name evidence="4" type="ORF">SLEP1_g47574</name>
</gene>
<dbReference type="AlphaFoldDB" id="A0AAV5LRS5"/>
<dbReference type="GO" id="GO:0005730">
    <property type="term" value="C:nucleolus"/>
    <property type="evidence" value="ECO:0007669"/>
    <property type="project" value="TreeGrafter"/>
</dbReference>
<evidence type="ECO:0000313" key="4">
    <source>
        <dbReference type="EMBL" id="GKV39872.1"/>
    </source>
</evidence>
<evidence type="ECO:0000256" key="3">
    <source>
        <dbReference type="SAM" id="MobiDB-lite"/>
    </source>
</evidence>
<evidence type="ECO:0000313" key="5">
    <source>
        <dbReference type="Proteomes" id="UP001054252"/>
    </source>
</evidence>
<dbReference type="GO" id="GO:0006360">
    <property type="term" value="P:transcription by RNA polymerase I"/>
    <property type="evidence" value="ECO:0007669"/>
    <property type="project" value="TreeGrafter"/>
</dbReference>
<name>A0AAV5LRS5_9ROSI</name>
<dbReference type="Pfam" id="PF08243">
    <property type="entry name" value="SPT2"/>
    <property type="match status" value="1"/>
</dbReference>
<dbReference type="EMBL" id="BPVZ01000137">
    <property type="protein sequence ID" value="GKV39872.1"/>
    <property type="molecule type" value="Genomic_DNA"/>
</dbReference>
<dbReference type="GO" id="GO:0003677">
    <property type="term" value="F:DNA binding"/>
    <property type="evidence" value="ECO:0007669"/>
    <property type="project" value="TreeGrafter"/>
</dbReference>
<dbReference type="GO" id="GO:0042393">
    <property type="term" value="F:histone binding"/>
    <property type="evidence" value="ECO:0007669"/>
    <property type="project" value="TreeGrafter"/>
</dbReference>
<evidence type="ECO:0000256" key="1">
    <source>
        <dbReference type="ARBA" id="ARBA00006461"/>
    </source>
</evidence>